<dbReference type="Proteomes" id="UP001162741">
    <property type="component" value="Chromosome"/>
</dbReference>
<accession>A0ABY6J5V3</accession>
<dbReference type="EMBL" id="CP107006">
    <property type="protein sequence ID" value="UYQ93967.1"/>
    <property type="molecule type" value="Genomic_DNA"/>
</dbReference>
<evidence type="ECO:0000259" key="2">
    <source>
        <dbReference type="Pfam" id="PF13628"/>
    </source>
</evidence>
<dbReference type="RefSeq" id="WP_264281937.1">
    <property type="nucleotide sequence ID" value="NZ_CP107006.1"/>
</dbReference>
<dbReference type="Pfam" id="PF13628">
    <property type="entry name" value="DUF4142"/>
    <property type="match status" value="1"/>
</dbReference>
<sequence length="209" mass="22858">MKTLKLKTLPGMALIIGSFVMVNACNSGTTTNNSDSANTEIPDSAVTKSDAIDMNKDKFATDSLEDDSKRVVKAYASGLYEVKASEGAKAKATDADVKKAAAMMVTAHTKLNKQLRDLAAKKSFTLPESVDQGQQNDIDKVAEKSGLDFDKAYVDDLIDKHEKTIDMFEKSSEKAEDPDVKKAFTDALPELRKHLEHAKTLKEKLDAKK</sequence>
<dbReference type="InterPro" id="IPR012347">
    <property type="entry name" value="Ferritin-like"/>
</dbReference>
<gene>
    <name evidence="3" type="ORF">MKQ68_02515</name>
</gene>
<protein>
    <submittedName>
        <fullName evidence="3">DUF4142 domain-containing protein</fullName>
    </submittedName>
</protein>
<dbReference type="PANTHER" id="PTHR38593:SF1">
    <property type="entry name" value="BLR2558 PROTEIN"/>
    <property type="match status" value="1"/>
</dbReference>
<keyword evidence="1" id="KW-0732">Signal</keyword>
<organism evidence="3 4">
    <name type="scientific">Chitinophaga horti</name>
    <dbReference type="NCBI Taxonomy" id="2920382"/>
    <lineage>
        <taxon>Bacteria</taxon>
        <taxon>Pseudomonadati</taxon>
        <taxon>Bacteroidota</taxon>
        <taxon>Chitinophagia</taxon>
        <taxon>Chitinophagales</taxon>
        <taxon>Chitinophagaceae</taxon>
        <taxon>Chitinophaga</taxon>
    </lineage>
</organism>
<dbReference type="Gene3D" id="1.20.1260.10">
    <property type="match status" value="1"/>
</dbReference>
<evidence type="ECO:0000313" key="3">
    <source>
        <dbReference type="EMBL" id="UYQ93967.1"/>
    </source>
</evidence>
<name>A0ABY6J5V3_9BACT</name>
<feature type="chain" id="PRO_5045700935" evidence="1">
    <location>
        <begin position="25"/>
        <end position="209"/>
    </location>
</feature>
<feature type="signal peptide" evidence="1">
    <location>
        <begin position="1"/>
        <end position="24"/>
    </location>
</feature>
<evidence type="ECO:0000256" key="1">
    <source>
        <dbReference type="SAM" id="SignalP"/>
    </source>
</evidence>
<evidence type="ECO:0000313" key="4">
    <source>
        <dbReference type="Proteomes" id="UP001162741"/>
    </source>
</evidence>
<dbReference type="InterPro" id="IPR025419">
    <property type="entry name" value="DUF4142"/>
</dbReference>
<keyword evidence="4" id="KW-1185">Reference proteome</keyword>
<dbReference type="PANTHER" id="PTHR38593">
    <property type="entry name" value="BLR2558 PROTEIN"/>
    <property type="match status" value="1"/>
</dbReference>
<feature type="domain" description="DUF4142" evidence="2">
    <location>
        <begin position="66"/>
        <end position="201"/>
    </location>
</feature>
<proteinExistence type="predicted"/>
<reference evidence="3" key="1">
    <citation type="submission" date="2022-10" db="EMBL/GenBank/DDBJ databases">
        <title>Chitinophaga sp. nov., isolated from soil.</title>
        <authorList>
            <person name="Jeon C.O."/>
        </authorList>
    </citation>
    <scope>NUCLEOTIDE SEQUENCE</scope>
    <source>
        <strain evidence="3">R8</strain>
    </source>
</reference>